<dbReference type="GO" id="GO:0003676">
    <property type="term" value="F:nucleic acid binding"/>
    <property type="evidence" value="ECO:0007669"/>
    <property type="project" value="InterPro"/>
</dbReference>
<protein>
    <recommendedName>
        <fullName evidence="1">RNase H type-1 domain-containing protein</fullName>
    </recommendedName>
</protein>
<dbReference type="CDD" id="cd06222">
    <property type="entry name" value="RNase_H_like"/>
    <property type="match status" value="1"/>
</dbReference>
<dbReference type="InterPro" id="IPR052929">
    <property type="entry name" value="RNase_H-like_EbsB-rel"/>
</dbReference>
<dbReference type="InterPro" id="IPR002156">
    <property type="entry name" value="RNaseH_domain"/>
</dbReference>
<dbReference type="InterPro" id="IPR044730">
    <property type="entry name" value="RNase_H-like_dom_plant"/>
</dbReference>
<evidence type="ECO:0000259" key="1">
    <source>
        <dbReference type="Pfam" id="PF13456"/>
    </source>
</evidence>
<proteinExistence type="predicted"/>
<comment type="caution">
    <text evidence="2">The sequence shown here is derived from an EMBL/GenBank/DDBJ whole genome shotgun (WGS) entry which is preliminary data.</text>
</comment>
<organism evidence="2 3">
    <name type="scientific">Acer saccharum</name>
    <name type="common">Sugar maple</name>
    <dbReference type="NCBI Taxonomy" id="4024"/>
    <lineage>
        <taxon>Eukaryota</taxon>
        <taxon>Viridiplantae</taxon>
        <taxon>Streptophyta</taxon>
        <taxon>Embryophyta</taxon>
        <taxon>Tracheophyta</taxon>
        <taxon>Spermatophyta</taxon>
        <taxon>Magnoliopsida</taxon>
        <taxon>eudicotyledons</taxon>
        <taxon>Gunneridae</taxon>
        <taxon>Pentapetalae</taxon>
        <taxon>rosids</taxon>
        <taxon>malvids</taxon>
        <taxon>Sapindales</taxon>
        <taxon>Sapindaceae</taxon>
        <taxon>Hippocastanoideae</taxon>
        <taxon>Acereae</taxon>
        <taxon>Acer</taxon>
    </lineage>
</organism>
<dbReference type="AlphaFoldDB" id="A0AA39W2F6"/>
<dbReference type="PANTHER" id="PTHR47074:SF75">
    <property type="entry name" value="RNASE H TYPE-1 DOMAIN-CONTAINING PROTEIN"/>
    <property type="match status" value="1"/>
</dbReference>
<reference evidence="2" key="2">
    <citation type="submission" date="2023-06" db="EMBL/GenBank/DDBJ databases">
        <authorList>
            <person name="Swenson N.G."/>
            <person name="Wegrzyn J.L."/>
            <person name="Mcevoy S.L."/>
        </authorList>
    </citation>
    <scope>NUCLEOTIDE SEQUENCE</scope>
    <source>
        <strain evidence="2">NS2018</strain>
        <tissue evidence="2">Leaf</tissue>
    </source>
</reference>
<name>A0AA39W2F6_ACESA</name>
<keyword evidence="3" id="KW-1185">Reference proteome</keyword>
<evidence type="ECO:0000313" key="2">
    <source>
        <dbReference type="EMBL" id="KAK0599621.1"/>
    </source>
</evidence>
<accession>A0AA39W2F6</accession>
<sequence length="191" mass="20988">MQQPLHHLVPAGPVLEIPQNQVPPAAIEANEQVDTTAVSRHQRVKRRPAWMTDFELPPPYGSLKHNSDAAVKSSVNHIGVGVTIRDWEGNMVAAMSMPLGGFFEPEPGEFLSVREGLLLSKRLDLKIDWVELDAVHVASAVNYVYVNDGLAGVVLDDIRTLCREVGVSKCLSIPRQGNEMAHSLAARAFFF</sequence>
<dbReference type="Proteomes" id="UP001168877">
    <property type="component" value="Unassembled WGS sequence"/>
</dbReference>
<reference evidence="2" key="1">
    <citation type="journal article" date="2022" name="Plant J.">
        <title>Strategies of tolerance reflected in two North American maple genomes.</title>
        <authorList>
            <person name="McEvoy S.L."/>
            <person name="Sezen U.U."/>
            <person name="Trouern-Trend A."/>
            <person name="McMahon S.M."/>
            <person name="Schaberg P.G."/>
            <person name="Yang J."/>
            <person name="Wegrzyn J.L."/>
            <person name="Swenson N.G."/>
        </authorList>
    </citation>
    <scope>NUCLEOTIDE SEQUENCE</scope>
    <source>
        <strain evidence="2">NS2018</strain>
    </source>
</reference>
<dbReference type="Gene3D" id="3.30.420.10">
    <property type="entry name" value="Ribonuclease H-like superfamily/Ribonuclease H"/>
    <property type="match status" value="1"/>
</dbReference>
<gene>
    <name evidence="2" type="ORF">LWI29_007048</name>
</gene>
<evidence type="ECO:0000313" key="3">
    <source>
        <dbReference type="Proteomes" id="UP001168877"/>
    </source>
</evidence>
<dbReference type="InterPro" id="IPR036397">
    <property type="entry name" value="RNaseH_sf"/>
</dbReference>
<feature type="domain" description="RNase H type-1" evidence="1">
    <location>
        <begin position="66"/>
        <end position="188"/>
    </location>
</feature>
<dbReference type="PANTHER" id="PTHR47074">
    <property type="entry name" value="BNAC02G40300D PROTEIN"/>
    <property type="match status" value="1"/>
</dbReference>
<dbReference type="EMBL" id="JAUESC010000003">
    <property type="protein sequence ID" value="KAK0599621.1"/>
    <property type="molecule type" value="Genomic_DNA"/>
</dbReference>
<dbReference type="GO" id="GO:0004523">
    <property type="term" value="F:RNA-DNA hybrid ribonuclease activity"/>
    <property type="evidence" value="ECO:0007669"/>
    <property type="project" value="InterPro"/>
</dbReference>
<dbReference type="Pfam" id="PF13456">
    <property type="entry name" value="RVT_3"/>
    <property type="match status" value="1"/>
</dbReference>